<dbReference type="SUPFAM" id="SSF52200">
    <property type="entry name" value="Toll/Interleukin receptor TIR domain"/>
    <property type="match status" value="1"/>
</dbReference>
<evidence type="ECO:0000256" key="2">
    <source>
        <dbReference type="ARBA" id="ARBA00022692"/>
    </source>
</evidence>
<evidence type="ECO:0000256" key="5">
    <source>
        <dbReference type="ARBA" id="ARBA00023136"/>
    </source>
</evidence>
<keyword evidence="5 6" id="KW-0472">Membrane</keyword>
<dbReference type="InterPro" id="IPR000157">
    <property type="entry name" value="TIR_dom"/>
</dbReference>
<keyword evidence="4 6" id="KW-1133">Transmembrane helix</keyword>
<dbReference type="Pfam" id="PF13676">
    <property type="entry name" value="TIR_2"/>
    <property type="match status" value="1"/>
</dbReference>
<dbReference type="SMART" id="SM00255">
    <property type="entry name" value="TIR"/>
    <property type="match status" value="1"/>
</dbReference>
<evidence type="ECO:0000313" key="8">
    <source>
        <dbReference type="EMBL" id="CAG2195401.1"/>
    </source>
</evidence>
<keyword evidence="8" id="KW-0675">Receptor</keyword>
<organism evidence="8 9">
    <name type="scientific">Mytilus edulis</name>
    <name type="common">Blue mussel</name>
    <dbReference type="NCBI Taxonomy" id="6550"/>
    <lineage>
        <taxon>Eukaryota</taxon>
        <taxon>Metazoa</taxon>
        <taxon>Spiralia</taxon>
        <taxon>Lophotrochozoa</taxon>
        <taxon>Mollusca</taxon>
        <taxon>Bivalvia</taxon>
        <taxon>Autobranchia</taxon>
        <taxon>Pteriomorphia</taxon>
        <taxon>Mytilida</taxon>
        <taxon>Mytiloidea</taxon>
        <taxon>Mytilidae</taxon>
        <taxon>Mytilinae</taxon>
        <taxon>Mytilus</taxon>
    </lineage>
</organism>
<dbReference type="AlphaFoldDB" id="A0A8S3QK69"/>
<keyword evidence="2 6" id="KW-0812">Transmembrane</keyword>
<dbReference type="OrthoDB" id="1526598at2759"/>
<comment type="subcellular location">
    <subcellularLocation>
        <location evidence="1">Membrane</location>
    </subcellularLocation>
</comment>
<dbReference type="Proteomes" id="UP000683360">
    <property type="component" value="Unassembled WGS sequence"/>
</dbReference>
<proteinExistence type="predicted"/>
<protein>
    <submittedName>
        <fullName evidence="8">Toll-like receptor 4</fullName>
    </submittedName>
</protein>
<evidence type="ECO:0000256" key="4">
    <source>
        <dbReference type="ARBA" id="ARBA00022989"/>
    </source>
</evidence>
<dbReference type="PANTHER" id="PTHR24365:SF541">
    <property type="entry name" value="PROTEIN TOLL-RELATED"/>
    <property type="match status" value="1"/>
</dbReference>
<keyword evidence="9" id="KW-1185">Reference proteome</keyword>
<accession>A0A8S3QK69</accession>
<evidence type="ECO:0000256" key="3">
    <source>
        <dbReference type="ARBA" id="ARBA00022729"/>
    </source>
</evidence>
<keyword evidence="3" id="KW-0732">Signal</keyword>
<evidence type="ECO:0000256" key="6">
    <source>
        <dbReference type="SAM" id="Phobius"/>
    </source>
</evidence>
<reference evidence="8" key="1">
    <citation type="submission" date="2021-03" db="EMBL/GenBank/DDBJ databases">
        <authorList>
            <person name="Bekaert M."/>
        </authorList>
    </citation>
    <scope>NUCLEOTIDE SEQUENCE</scope>
</reference>
<dbReference type="PANTHER" id="PTHR24365">
    <property type="entry name" value="TOLL-LIKE RECEPTOR"/>
    <property type="match status" value="1"/>
</dbReference>
<dbReference type="GO" id="GO:0038023">
    <property type="term" value="F:signaling receptor activity"/>
    <property type="evidence" value="ECO:0007669"/>
    <property type="project" value="TreeGrafter"/>
</dbReference>
<feature type="domain" description="TIR" evidence="7">
    <location>
        <begin position="97"/>
        <end position="233"/>
    </location>
</feature>
<feature type="transmembrane region" description="Helical" evidence="6">
    <location>
        <begin position="43"/>
        <end position="67"/>
    </location>
</feature>
<comment type="caution">
    <text evidence="8">The sequence shown here is derived from an EMBL/GenBank/DDBJ whole genome shotgun (WGS) entry which is preliminary data.</text>
</comment>
<dbReference type="GO" id="GO:0005886">
    <property type="term" value="C:plasma membrane"/>
    <property type="evidence" value="ECO:0007669"/>
    <property type="project" value="TreeGrafter"/>
</dbReference>
<evidence type="ECO:0000313" key="9">
    <source>
        <dbReference type="Proteomes" id="UP000683360"/>
    </source>
</evidence>
<name>A0A8S3QK69_MYTED</name>
<dbReference type="PROSITE" id="PS50104">
    <property type="entry name" value="TIR"/>
    <property type="match status" value="1"/>
</dbReference>
<dbReference type="EMBL" id="CAJPWZ010000517">
    <property type="protein sequence ID" value="CAG2195401.1"/>
    <property type="molecule type" value="Genomic_DNA"/>
</dbReference>
<sequence length="233" mass="27553">MIESNVLFVGLQEYICTLEDGSTIIMKPFEYTVLQFEKTCKSYLGLIIGVSMALLTVILTVTASLMYRYRWKIRYMYYMTKGKYSYTKISPADDDEYMYDAFISYADDDRSFVLKDCIEKLKKEENFRLCIHQRNFMPGQDITVNITNCIHTSRTTVCLITRKFLESYYCMFEFNMARMESIYSRDGRNILFLVFYEQILPKELPLVMLELVQKESYIEYPNDEQGNVVSGRK</sequence>
<dbReference type="Gene3D" id="3.40.50.10140">
    <property type="entry name" value="Toll/interleukin-1 receptor homology (TIR) domain"/>
    <property type="match status" value="1"/>
</dbReference>
<evidence type="ECO:0000256" key="1">
    <source>
        <dbReference type="ARBA" id="ARBA00004370"/>
    </source>
</evidence>
<evidence type="ECO:0000259" key="7">
    <source>
        <dbReference type="PROSITE" id="PS50104"/>
    </source>
</evidence>
<dbReference type="GO" id="GO:0007165">
    <property type="term" value="P:signal transduction"/>
    <property type="evidence" value="ECO:0007669"/>
    <property type="project" value="InterPro"/>
</dbReference>
<dbReference type="InterPro" id="IPR035897">
    <property type="entry name" value="Toll_tir_struct_dom_sf"/>
</dbReference>
<gene>
    <name evidence="8" type="ORF">MEDL_10335</name>
</gene>